<dbReference type="InterPro" id="IPR001304">
    <property type="entry name" value="C-type_lectin-like"/>
</dbReference>
<dbReference type="InterPro" id="IPR016187">
    <property type="entry name" value="CTDL_fold"/>
</dbReference>
<keyword evidence="1" id="KW-0812">Transmembrane</keyword>
<keyword evidence="1" id="KW-1133">Transmembrane helix</keyword>
<feature type="non-terminal residue" evidence="3">
    <location>
        <position position="1"/>
    </location>
</feature>
<feature type="domain" description="C-type lectin" evidence="2">
    <location>
        <begin position="105"/>
        <end position="206"/>
    </location>
</feature>
<name>A0A2G9SLQ5_AQUCT</name>
<dbReference type="AlphaFoldDB" id="A0A2G9SLQ5"/>
<evidence type="ECO:0000313" key="3">
    <source>
        <dbReference type="EMBL" id="PIO41097.1"/>
    </source>
</evidence>
<dbReference type="Proteomes" id="UP000228934">
    <property type="component" value="Unassembled WGS sequence"/>
</dbReference>
<keyword evidence="1" id="KW-0472">Membrane</keyword>
<evidence type="ECO:0000259" key="2">
    <source>
        <dbReference type="PROSITE" id="PS50041"/>
    </source>
</evidence>
<dbReference type="PANTHER" id="PTHR15028:SF6">
    <property type="entry name" value="B-CELL DIFFERENTIATION ANTIGEN CD72"/>
    <property type="match status" value="1"/>
</dbReference>
<dbReference type="PROSITE" id="PS50041">
    <property type="entry name" value="C_TYPE_LECTIN_2"/>
    <property type="match status" value="1"/>
</dbReference>
<gene>
    <name evidence="3" type="ORF">AB205_0136140</name>
</gene>
<dbReference type="SUPFAM" id="SSF56436">
    <property type="entry name" value="C-type lectin-like"/>
    <property type="match status" value="1"/>
</dbReference>
<dbReference type="Pfam" id="PF00059">
    <property type="entry name" value="Lectin_C"/>
    <property type="match status" value="1"/>
</dbReference>
<evidence type="ECO:0000256" key="1">
    <source>
        <dbReference type="SAM" id="Phobius"/>
    </source>
</evidence>
<dbReference type="GO" id="GO:0004888">
    <property type="term" value="F:transmembrane signaling receptor activity"/>
    <property type="evidence" value="ECO:0007669"/>
    <property type="project" value="InterPro"/>
</dbReference>
<dbReference type="Gene3D" id="3.10.100.10">
    <property type="entry name" value="Mannose-Binding Protein A, subunit A"/>
    <property type="match status" value="1"/>
</dbReference>
<proteinExistence type="predicted"/>
<accession>A0A2G9SLQ5</accession>
<evidence type="ECO:0000313" key="4">
    <source>
        <dbReference type="Proteomes" id="UP000228934"/>
    </source>
</evidence>
<dbReference type="GO" id="GO:0005886">
    <property type="term" value="C:plasma membrane"/>
    <property type="evidence" value="ECO:0007669"/>
    <property type="project" value="InterPro"/>
</dbReference>
<dbReference type="PANTHER" id="PTHR15028">
    <property type="entry name" value="CD72-RELATED"/>
    <property type="match status" value="1"/>
</dbReference>
<dbReference type="EMBL" id="KV922804">
    <property type="protein sequence ID" value="PIO41097.1"/>
    <property type="molecule type" value="Genomic_DNA"/>
</dbReference>
<keyword evidence="4" id="KW-1185">Reference proteome</keyword>
<feature type="transmembrane region" description="Helical" evidence="1">
    <location>
        <begin position="64"/>
        <end position="87"/>
    </location>
</feature>
<organism evidence="3 4">
    <name type="scientific">Aquarana catesbeiana</name>
    <name type="common">American bullfrog</name>
    <name type="synonym">Rana catesbeiana</name>
    <dbReference type="NCBI Taxonomy" id="8400"/>
    <lineage>
        <taxon>Eukaryota</taxon>
        <taxon>Metazoa</taxon>
        <taxon>Chordata</taxon>
        <taxon>Craniata</taxon>
        <taxon>Vertebrata</taxon>
        <taxon>Euteleostomi</taxon>
        <taxon>Amphibia</taxon>
        <taxon>Batrachia</taxon>
        <taxon>Anura</taxon>
        <taxon>Neobatrachia</taxon>
        <taxon>Ranoidea</taxon>
        <taxon>Ranidae</taxon>
        <taxon>Aquarana</taxon>
    </lineage>
</organism>
<sequence length="210" mass="22877">SGSGIVTPGSSSLNVVSTAPIYQHVYDDAVSAAPSNNTPTTFISQHLTPTSSRNKPGAHGASCYGYLVPVMLATLLLTCVTLLSVLISLRVSGRSPECPRYWITINKKCYFFSEFKKSFSSSDDDCGESNSNLASVMEETIWRLVALTGKEFWVGLTKDDLYHGLWSSTWTDGGMKTIIERAGNCVKLGSRLAPEKCNTELNYICEKALI</sequence>
<dbReference type="InterPro" id="IPR039689">
    <property type="entry name" value="CD72"/>
</dbReference>
<dbReference type="SMART" id="SM00034">
    <property type="entry name" value="CLECT"/>
    <property type="match status" value="1"/>
</dbReference>
<dbReference type="InterPro" id="IPR016186">
    <property type="entry name" value="C-type_lectin-like/link_sf"/>
</dbReference>
<protein>
    <recommendedName>
        <fullName evidence="2">C-type lectin domain-containing protein</fullName>
    </recommendedName>
</protein>
<reference evidence="4" key="1">
    <citation type="journal article" date="2017" name="Nat. Commun.">
        <title>The North American bullfrog draft genome provides insight into hormonal regulation of long noncoding RNA.</title>
        <authorList>
            <person name="Hammond S.A."/>
            <person name="Warren R.L."/>
            <person name="Vandervalk B.P."/>
            <person name="Kucuk E."/>
            <person name="Khan H."/>
            <person name="Gibb E.A."/>
            <person name="Pandoh P."/>
            <person name="Kirk H."/>
            <person name="Zhao Y."/>
            <person name="Jones M."/>
            <person name="Mungall A.J."/>
            <person name="Coope R."/>
            <person name="Pleasance S."/>
            <person name="Moore R.A."/>
            <person name="Holt R.A."/>
            <person name="Round J.M."/>
            <person name="Ohora S."/>
            <person name="Walle B.V."/>
            <person name="Veldhoen N."/>
            <person name="Helbing C.C."/>
            <person name="Birol I."/>
        </authorList>
    </citation>
    <scope>NUCLEOTIDE SEQUENCE [LARGE SCALE GENOMIC DNA]</scope>
</reference>